<keyword evidence="8" id="KW-1185">Reference proteome</keyword>
<evidence type="ECO:0000256" key="1">
    <source>
        <dbReference type="ARBA" id="ARBA00004141"/>
    </source>
</evidence>
<protein>
    <submittedName>
        <fullName evidence="7">RDD family protein</fullName>
    </submittedName>
</protein>
<gene>
    <name evidence="7" type="ORF">C8N46_104279</name>
</gene>
<evidence type="ECO:0000256" key="4">
    <source>
        <dbReference type="ARBA" id="ARBA00023136"/>
    </source>
</evidence>
<evidence type="ECO:0000256" key="3">
    <source>
        <dbReference type="ARBA" id="ARBA00022989"/>
    </source>
</evidence>
<comment type="subcellular location">
    <subcellularLocation>
        <location evidence="1">Membrane</location>
        <topology evidence="1">Multi-pass membrane protein</topology>
    </subcellularLocation>
</comment>
<dbReference type="EMBL" id="QBKT01000004">
    <property type="protein sequence ID" value="PTX61636.1"/>
    <property type="molecule type" value="Genomic_DNA"/>
</dbReference>
<feature type="transmembrane region" description="Helical" evidence="5">
    <location>
        <begin position="213"/>
        <end position="232"/>
    </location>
</feature>
<name>A0A2T6C010_9FLAO</name>
<dbReference type="RefSeq" id="WP_108114852.1">
    <property type="nucleotide sequence ID" value="NZ_QBKT01000004.1"/>
</dbReference>
<feature type="transmembrane region" description="Helical" evidence="5">
    <location>
        <begin position="146"/>
        <end position="173"/>
    </location>
</feature>
<evidence type="ECO:0000259" key="6">
    <source>
        <dbReference type="Pfam" id="PF06271"/>
    </source>
</evidence>
<feature type="transmembrane region" description="Helical" evidence="5">
    <location>
        <begin position="81"/>
        <end position="99"/>
    </location>
</feature>
<dbReference type="InterPro" id="IPR010432">
    <property type="entry name" value="RDD"/>
</dbReference>
<dbReference type="Pfam" id="PF06271">
    <property type="entry name" value="RDD"/>
    <property type="match status" value="1"/>
</dbReference>
<feature type="transmembrane region" description="Helical" evidence="5">
    <location>
        <begin position="252"/>
        <end position="271"/>
    </location>
</feature>
<feature type="transmembrane region" description="Helical" evidence="5">
    <location>
        <begin position="111"/>
        <end position="134"/>
    </location>
</feature>
<reference evidence="7 8" key="1">
    <citation type="submission" date="2018-04" db="EMBL/GenBank/DDBJ databases">
        <title>Genomic Encyclopedia of Archaeal and Bacterial Type Strains, Phase II (KMG-II): from individual species to whole genera.</title>
        <authorList>
            <person name="Goeker M."/>
        </authorList>
    </citation>
    <scope>NUCLEOTIDE SEQUENCE [LARGE SCALE GENOMIC DNA]</scope>
    <source>
        <strain evidence="7 8">DSM 25731</strain>
    </source>
</reference>
<evidence type="ECO:0000256" key="5">
    <source>
        <dbReference type="SAM" id="Phobius"/>
    </source>
</evidence>
<evidence type="ECO:0000256" key="2">
    <source>
        <dbReference type="ARBA" id="ARBA00022692"/>
    </source>
</evidence>
<dbReference type="Proteomes" id="UP000244090">
    <property type="component" value="Unassembled WGS sequence"/>
</dbReference>
<feature type="domain" description="RDD" evidence="6">
    <location>
        <begin position="207"/>
        <end position="355"/>
    </location>
</feature>
<dbReference type="OrthoDB" id="762068at2"/>
<accession>A0A2T6C010</accession>
<feature type="transmembrane region" description="Helical" evidence="5">
    <location>
        <begin position="337"/>
        <end position="357"/>
    </location>
</feature>
<keyword evidence="3 5" id="KW-1133">Transmembrane helix</keyword>
<feature type="transmembrane region" description="Helical" evidence="5">
    <location>
        <begin position="14"/>
        <end position="32"/>
    </location>
</feature>
<sequence>MNFQKIKDFVYQNIVYFAMYNVLILLVLFIIVNFSDFSTGFGAITTVDYFMFDYTKLSYFGTKLFRTDIDLLSSFSLFREIFIPVFYLMIIVAIVLYFISKKTEQRLLQFCMSIMFISNAIMALLLIFAIIGLFSTLGNRPLSEEISISGIFLTFFFTLFKILVTVSVCFIYLRESKKRVVLRTLPEEQLEVLFLKEGKVEIPYQRATRGTRFLNVFIDSVIIVLVFSPILMRELRIFSRYIEDVMGENLGLYVVSLVTGILYYTIFEGCFRMTPAKFLTSTIVTGYTSLKTNFGQIIGRSFCRKIPFEAFSFFGDMGWHDQLPETTVSRYETNKKYTSVITTVFIIAAIIILFVMLKNMFRF</sequence>
<evidence type="ECO:0000313" key="7">
    <source>
        <dbReference type="EMBL" id="PTX61636.1"/>
    </source>
</evidence>
<dbReference type="GO" id="GO:0016020">
    <property type="term" value="C:membrane"/>
    <property type="evidence" value="ECO:0007669"/>
    <property type="project" value="UniProtKB-SubCell"/>
</dbReference>
<dbReference type="AlphaFoldDB" id="A0A2T6C010"/>
<keyword evidence="4 5" id="KW-0472">Membrane</keyword>
<comment type="caution">
    <text evidence="7">The sequence shown here is derived from an EMBL/GenBank/DDBJ whole genome shotgun (WGS) entry which is preliminary data.</text>
</comment>
<evidence type="ECO:0000313" key="8">
    <source>
        <dbReference type="Proteomes" id="UP000244090"/>
    </source>
</evidence>
<organism evidence="7 8">
    <name type="scientific">Kordia periserrulae</name>
    <dbReference type="NCBI Taxonomy" id="701523"/>
    <lineage>
        <taxon>Bacteria</taxon>
        <taxon>Pseudomonadati</taxon>
        <taxon>Bacteroidota</taxon>
        <taxon>Flavobacteriia</taxon>
        <taxon>Flavobacteriales</taxon>
        <taxon>Flavobacteriaceae</taxon>
        <taxon>Kordia</taxon>
    </lineage>
</organism>
<proteinExistence type="predicted"/>
<keyword evidence="2 5" id="KW-0812">Transmembrane</keyword>